<evidence type="ECO:0000313" key="1">
    <source>
        <dbReference type="EMBL" id="MFC6007367.1"/>
    </source>
</evidence>
<comment type="caution">
    <text evidence="1">The sequence shown here is derived from an EMBL/GenBank/DDBJ whole genome shotgun (WGS) entry which is preliminary data.</text>
</comment>
<reference evidence="2" key="1">
    <citation type="journal article" date="2019" name="Int. J. Syst. Evol. Microbiol.">
        <title>The Global Catalogue of Microorganisms (GCM) 10K type strain sequencing project: providing services to taxonomists for standard genome sequencing and annotation.</title>
        <authorList>
            <consortium name="The Broad Institute Genomics Platform"/>
            <consortium name="The Broad Institute Genome Sequencing Center for Infectious Disease"/>
            <person name="Wu L."/>
            <person name="Ma J."/>
        </authorList>
    </citation>
    <scope>NUCLEOTIDE SEQUENCE [LARGE SCALE GENOMIC DNA]</scope>
    <source>
        <strain evidence="2">KACC 14249</strain>
    </source>
</reference>
<dbReference type="RefSeq" id="WP_345716169.1">
    <property type="nucleotide sequence ID" value="NZ_BAABFP010000004.1"/>
</dbReference>
<protein>
    <submittedName>
        <fullName evidence="1">Uncharacterized protein</fullName>
    </submittedName>
</protein>
<accession>A0ABW1JDF0</accession>
<gene>
    <name evidence="1" type="ORF">ACFQDO_09525</name>
</gene>
<proteinExistence type="predicted"/>
<keyword evidence="2" id="KW-1185">Reference proteome</keyword>
<name>A0ABW1JDF0_9ACTN</name>
<organism evidence="1 2">
    <name type="scientific">Angustibacter luteus</name>
    <dbReference type="NCBI Taxonomy" id="658456"/>
    <lineage>
        <taxon>Bacteria</taxon>
        <taxon>Bacillati</taxon>
        <taxon>Actinomycetota</taxon>
        <taxon>Actinomycetes</taxon>
        <taxon>Kineosporiales</taxon>
        <taxon>Kineosporiaceae</taxon>
    </lineage>
</organism>
<evidence type="ECO:0000313" key="2">
    <source>
        <dbReference type="Proteomes" id="UP001596189"/>
    </source>
</evidence>
<dbReference type="Proteomes" id="UP001596189">
    <property type="component" value="Unassembled WGS sequence"/>
</dbReference>
<dbReference type="EMBL" id="JBHSRD010000003">
    <property type="protein sequence ID" value="MFC6007367.1"/>
    <property type="molecule type" value="Genomic_DNA"/>
</dbReference>
<sequence>MGISAAFLNELNAQRASAVHDLGLAQAAGDEAAVADAVARLEDLDELLCRSGSHDLVLDLDAGLTRAG</sequence>